<feature type="compositionally biased region" description="Basic residues" evidence="7">
    <location>
        <begin position="108"/>
        <end position="179"/>
    </location>
</feature>
<keyword evidence="5 6" id="KW-0539">Nucleus</keyword>
<dbReference type="GO" id="GO:0045910">
    <property type="term" value="P:negative regulation of DNA recombination"/>
    <property type="evidence" value="ECO:0007669"/>
    <property type="project" value="TreeGrafter"/>
</dbReference>
<protein>
    <recommendedName>
        <fullName evidence="8">H15 domain-containing protein</fullName>
    </recommendedName>
</protein>
<keyword evidence="3 6" id="KW-0158">Chromosome</keyword>
<dbReference type="OMA" id="ANHPKYT"/>
<name>A0A0L8GXX4_OCTBM</name>
<dbReference type="GO" id="GO:0003690">
    <property type="term" value="F:double-stranded DNA binding"/>
    <property type="evidence" value="ECO:0007669"/>
    <property type="project" value="TreeGrafter"/>
</dbReference>
<accession>A0A0L8GXX4</accession>
<dbReference type="InterPro" id="IPR036390">
    <property type="entry name" value="WH_DNA-bd_sf"/>
</dbReference>
<dbReference type="KEGG" id="obi:106874244"/>
<feature type="region of interest" description="Disordered" evidence="7">
    <location>
        <begin position="82"/>
        <end position="179"/>
    </location>
</feature>
<dbReference type="EMBL" id="KQ420059">
    <property type="protein sequence ID" value="KOF81440.1"/>
    <property type="molecule type" value="Genomic_DNA"/>
</dbReference>
<dbReference type="InterPro" id="IPR005819">
    <property type="entry name" value="H1/H5"/>
</dbReference>
<dbReference type="InterPro" id="IPR005818">
    <property type="entry name" value="Histone_H1/H5_H15"/>
</dbReference>
<dbReference type="Gene3D" id="1.10.10.10">
    <property type="entry name" value="Winged helix-like DNA-binding domain superfamily/Winged helix DNA-binding domain"/>
    <property type="match status" value="1"/>
</dbReference>
<dbReference type="SUPFAM" id="SSF46785">
    <property type="entry name" value="Winged helix' DNA-binding domain"/>
    <property type="match status" value="1"/>
</dbReference>
<keyword evidence="4 6" id="KW-0238">DNA-binding</keyword>
<organism evidence="9">
    <name type="scientific">Octopus bimaculoides</name>
    <name type="common">California two-spotted octopus</name>
    <dbReference type="NCBI Taxonomy" id="37653"/>
    <lineage>
        <taxon>Eukaryota</taxon>
        <taxon>Metazoa</taxon>
        <taxon>Spiralia</taxon>
        <taxon>Lophotrochozoa</taxon>
        <taxon>Mollusca</taxon>
        <taxon>Cephalopoda</taxon>
        <taxon>Coleoidea</taxon>
        <taxon>Octopodiformes</taxon>
        <taxon>Octopoda</taxon>
        <taxon>Incirrata</taxon>
        <taxon>Octopodidae</taxon>
        <taxon>Octopus</taxon>
    </lineage>
</organism>
<dbReference type="GO" id="GO:0030261">
    <property type="term" value="P:chromosome condensation"/>
    <property type="evidence" value="ECO:0007669"/>
    <property type="project" value="TreeGrafter"/>
</dbReference>
<dbReference type="PROSITE" id="PS51504">
    <property type="entry name" value="H15"/>
    <property type="match status" value="1"/>
</dbReference>
<reference evidence="9" key="1">
    <citation type="submission" date="2015-07" db="EMBL/GenBank/DDBJ databases">
        <title>MeaNS - Measles Nucleotide Surveillance Program.</title>
        <authorList>
            <person name="Tran T."/>
            <person name="Druce J."/>
        </authorList>
    </citation>
    <scope>NUCLEOTIDE SEQUENCE</scope>
    <source>
        <strain evidence="9">UCB-OBI-ISO-001</strain>
        <tissue evidence="9">Gonad</tissue>
    </source>
</reference>
<evidence type="ECO:0000256" key="5">
    <source>
        <dbReference type="ARBA" id="ARBA00023242"/>
    </source>
</evidence>
<evidence type="ECO:0000256" key="7">
    <source>
        <dbReference type="SAM" id="MobiDB-lite"/>
    </source>
</evidence>
<dbReference type="SMART" id="SM00526">
    <property type="entry name" value="H15"/>
    <property type="match status" value="1"/>
</dbReference>
<gene>
    <name evidence="9" type="ORF">OCBIM_22026506mg</name>
</gene>
<proteinExistence type="inferred from homology"/>
<comment type="similarity">
    <text evidence="6">Belongs to the histone H1/H5 family.</text>
</comment>
<dbReference type="FunFam" id="1.10.10.10:FF:000140">
    <property type="entry name" value="Histone H1.0"/>
    <property type="match status" value="1"/>
</dbReference>
<feature type="compositionally biased region" description="Basic residues" evidence="7">
    <location>
        <begin position="13"/>
        <end position="24"/>
    </location>
</feature>
<dbReference type="GO" id="GO:0031492">
    <property type="term" value="F:nucleosomal DNA binding"/>
    <property type="evidence" value="ECO:0007669"/>
    <property type="project" value="TreeGrafter"/>
</dbReference>
<dbReference type="PANTHER" id="PTHR11467">
    <property type="entry name" value="HISTONE H1"/>
    <property type="match status" value="1"/>
</dbReference>
<evidence type="ECO:0000256" key="4">
    <source>
        <dbReference type="ARBA" id="ARBA00023125"/>
    </source>
</evidence>
<dbReference type="CDD" id="cd00073">
    <property type="entry name" value="H15"/>
    <property type="match status" value="1"/>
</dbReference>
<dbReference type="GO" id="GO:0030527">
    <property type="term" value="F:structural constituent of chromatin"/>
    <property type="evidence" value="ECO:0007669"/>
    <property type="project" value="InterPro"/>
</dbReference>
<evidence type="ECO:0000313" key="9">
    <source>
        <dbReference type="EMBL" id="KOF81440.1"/>
    </source>
</evidence>
<dbReference type="AlphaFoldDB" id="A0A0L8GXX4"/>
<feature type="domain" description="H15" evidence="8">
    <location>
        <begin position="25"/>
        <end position="101"/>
    </location>
</feature>
<dbReference type="GO" id="GO:0006334">
    <property type="term" value="P:nucleosome assembly"/>
    <property type="evidence" value="ECO:0007669"/>
    <property type="project" value="InterPro"/>
</dbReference>
<dbReference type="Pfam" id="PF00538">
    <property type="entry name" value="Linker_histone"/>
    <property type="match status" value="1"/>
</dbReference>
<dbReference type="OrthoDB" id="1110759at2759"/>
<evidence type="ECO:0000259" key="8">
    <source>
        <dbReference type="PROSITE" id="PS51504"/>
    </source>
</evidence>
<comment type="subcellular location">
    <subcellularLocation>
        <location evidence="2">Chromosome</location>
    </subcellularLocation>
    <subcellularLocation>
        <location evidence="1 6">Nucleus</location>
    </subcellularLocation>
</comment>
<evidence type="ECO:0000256" key="6">
    <source>
        <dbReference type="RuleBase" id="RU003894"/>
    </source>
</evidence>
<evidence type="ECO:0000256" key="2">
    <source>
        <dbReference type="ARBA" id="ARBA00004286"/>
    </source>
</evidence>
<sequence>MTETAAPAPATPKAKKPAKAKKPSTHPGYSEMVKQAITSLSEKNGSSRQAIVKYILKNFKLSTNEKAVTVQTKMALRRDVASGVLKQSKGTGASGSFKIGAKKEEKKAKAKKSTKSKVKPKAAKKSPKKPTNKSKKVKKPRAPKPQKSKSPKKAAKRVAKPKKVTKPKKAKATKKAAKK</sequence>
<dbReference type="InterPro" id="IPR036388">
    <property type="entry name" value="WH-like_DNA-bd_sf"/>
</dbReference>
<dbReference type="PANTHER" id="PTHR11467:SF36">
    <property type="entry name" value="HISTONE 24-RELATED"/>
    <property type="match status" value="1"/>
</dbReference>
<dbReference type="PRINTS" id="PR00624">
    <property type="entry name" value="HISTONEH5"/>
</dbReference>
<dbReference type="GO" id="GO:0005634">
    <property type="term" value="C:nucleus"/>
    <property type="evidence" value="ECO:0007669"/>
    <property type="project" value="UniProtKB-SubCell"/>
</dbReference>
<evidence type="ECO:0000256" key="1">
    <source>
        <dbReference type="ARBA" id="ARBA00004123"/>
    </source>
</evidence>
<evidence type="ECO:0000256" key="3">
    <source>
        <dbReference type="ARBA" id="ARBA00022454"/>
    </source>
</evidence>
<feature type="compositionally biased region" description="Low complexity" evidence="7">
    <location>
        <begin position="1"/>
        <end position="12"/>
    </location>
</feature>
<dbReference type="GO" id="GO:0000786">
    <property type="term" value="C:nucleosome"/>
    <property type="evidence" value="ECO:0007669"/>
    <property type="project" value="InterPro"/>
</dbReference>
<feature type="region of interest" description="Disordered" evidence="7">
    <location>
        <begin position="1"/>
        <end position="32"/>
    </location>
</feature>
<dbReference type="STRING" id="37653.A0A0L8GXX4"/>